<dbReference type="Proteomes" id="UP000591131">
    <property type="component" value="Unassembled WGS sequence"/>
</dbReference>
<comment type="similarity">
    <text evidence="6">Belongs to the WD repeat WDR6 family.</text>
</comment>
<feature type="repeat" description="WD" evidence="7">
    <location>
        <begin position="191"/>
        <end position="235"/>
    </location>
</feature>
<reference evidence="8 9" key="1">
    <citation type="submission" date="2020-04" db="EMBL/GenBank/DDBJ databases">
        <title>Perkinsus chesapeaki whole genome sequence.</title>
        <authorList>
            <person name="Bogema D.R."/>
        </authorList>
    </citation>
    <scope>NUCLEOTIDE SEQUENCE [LARGE SCALE GENOMIC DNA]</scope>
    <source>
        <strain evidence="8">ATCC PRA-425</strain>
    </source>
</reference>
<protein>
    <submittedName>
        <fullName evidence="8">WD repeat-containing protein 6</fullName>
    </submittedName>
</protein>
<dbReference type="AlphaFoldDB" id="A0A7J6KRS0"/>
<evidence type="ECO:0000313" key="8">
    <source>
        <dbReference type="EMBL" id="KAF4649878.1"/>
    </source>
</evidence>
<dbReference type="GO" id="GO:0005737">
    <property type="term" value="C:cytoplasm"/>
    <property type="evidence" value="ECO:0007669"/>
    <property type="project" value="UniProtKB-SubCell"/>
</dbReference>
<accession>A0A7J6KRS0</accession>
<sequence>MVRDHQDTLPTMAYHGPILAVEDLKDQIHMTIAVGMGPYLHFTQGEGNRTIYTKQLFTHDHIHGMRLCDDGTLIAWATTHIVFGTIQRDPSTGQITGFTQSSVVDCEDWVLSALSIKGAIYVSTMHNELVVIDVTSGLIKARLQAPSRAILYSSHIACLGENKEDMIVVGGSVRWTCPVWQPYGISEFREVEVHQGSVFSVKVYPGEVGGPLVLSSSDDRTAVLWRLADGAVMKTYAQGHGGRVWVALLCQRGVLTACEDAVVRLFDRKTAKCLKEFHGHRHGGHGVRALTTSHLKGAPYAVSGGEDAALKPWDLSKAPEVQSKTVSLPPTGKTARKDWIRWVGFLEGFSHVCVVTNFGTVYTYYESDLSFECEIPGAPVVAAALSKSFLWLGTVSGGVVVADRQCLREQHAFPSVVRQQASSIFTGNSNDDTAVVTNRLGDVSIVSPTRGVIRKYKVSGKKTACCTIDDDYVILGTANGAIWVLSRSGSVAPSESRLFGNKTKVVSIRVTTVGAGKRQVACSGNDGVLVMASWQAFEDGRIAVRPIYSIRVQAVQHLLGVARPTPQASSRLAWGFTETSFVVWDVDNLVERWK</sequence>
<evidence type="ECO:0000256" key="3">
    <source>
        <dbReference type="ARBA" id="ARBA00022574"/>
    </source>
</evidence>
<comment type="caution">
    <text evidence="8">The sequence shown here is derived from an EMBL/GenBank/DDBJ whole genome shotgun (WGS) entry which is preliminary data.</text>
</comment>
<dbReference type="OrthoDB" id="674604at2759"/>
<dbReference type="InterPro" id="IPR036322">
    <property type="entry name" value="WD40_repeat_dom_sf"/>
</dbReference>
<gene>
    <name evidence="8" type="primary">WDR6_1</name>
    <name evidence="8" type="ORF">FOL47_001672</name>
</gene>
<dbReference type="SUPFAM" id="SSF50978">
    <property type="entry name" value="WD40 repeat-like"/>
    <property type="match status" value="1"/>
</dbReference>
<dbReference type="PANTHER" id="PTHR14344:SF3">
    <property type="entry name" value="WD REPEAT-CONTAINING PROTEIN 6"/>
    <property type="match status" value="1"/>
</dbReference>
<evidence type="ECO:0000256" key="1">
    <source>
        <dbReference type="ARBA" id="ARBA00004496"/>
    </source>
</evidence>
<dbReference type="InterPro" id="IPR015943">
    <property type="entry name" value="WD40/YVTN_repeat-like_dom_sf"/>
</dbReference>
<organism evidence="8 9">
    <name type="scientific">Perkinsus chesapeaki</name>
    <name type="common">Clam parasite</name>
    <name type="synonym">Perkinsus andrewsi</name>
    <dbReference type="NCBI Taxonomy" id="330153"/>
    <lineage>
        <taxon>Eukaryota</taxon>
        <taxon>Sar</taxon>
        <taxon>Alveolata</taxon>
        <taxon>Perkinsozoa</taxon>
        <taxon>Perkinsea</taxon>
        <taxon>Perkinsida</taxon>
        <taxon>Perkinsidae</taxon>
        <taxon>Perkinsus</taxon>
    </lineage>
</organism>
<keyword evidence="3 7" id="KW-0853">WD repeat</keyword>
<keyword evidence="4" id="KW-0819">tRNA processing</keyword>
<evidence type="ECO:0000256" key="7">
    <source>
        <dbReference type="PROSITE-ProRule" id="PRU00221"/>
    </source>
</evidence>
<keyword evidence="2" id="KW-0963">Cytoplasm</keyword>
<proteinExistence type="inferred from homology"/>
<dbReference type="InterPro" id="IPR001680">
    <property type="entry name" value="WD40_rpt"/>
</dbReference>
<evidence type="ECO:0000256" key="4">
    <source>
        <dbReference type="ARBA" id="ARBA00022694"/>
    </source>
</evidence>
<name>A0A7J6KRS0_PERCH</name>
<evidence type="ECO:0000256" key="5">
    <source>
        <dbReference type="ARBA" id="ARBA00022737"/>
    </source>
</evidence>
<dbReference type="EMBL" id="JAAPAO010001400">
    <property type="protein sequence ID" value="KAF4649878.1"/>
    <property type="molecule type" value="Genomic_DNA"/>
</dbReference>
<dbReference type="SMART" id="SM00320">
    <property type="entry name" value="WD40"/>
    <property type="match status" value="3"/>
</dbReference>
<comment type="subcellular location">
    <subcellularLocation>
        <location evidence="1">Cytoplasm</location>
    </subcellularLocation>
</comment>
<dbReference type="InterPro" id="IPR051973">
    <property type="entry name" value="tRNA_Anticodon_Mtase-Reg"/>
</dbReference>
<keyword evidence="9" id="KW-1185">Reference proteome</keyword>
<evidence type="ECO:0000256" key="2">
    <source>
        <dbReference type="ARBA" id="ARBA00022490"/>
    </source>
</evidence>
<dbReference type="PROSITE" id="PS50082">
    <property type="entry name" value="WD_REPEATS_2"/>
    <property type="match status" value="1"/>
</dbReference>
<evidence type="ECO:0000256" key="6">
    <source>
        <dbReference type="ARBA" id="ARBA00038255"/>
    </source>
</evidence>
<feature type="non-terminal residue" evidence="8">
    <location>
        <position position="1"/>
    </location>
</feature>
<dbReference type="PANTHER" id="PTHR14344">
    <property type="entry name" value="WD REPEAT PROTEIN"/>
    <property type="match status" value="1"/>
</dbReference>
<keyword evidence="5" id="KW-0677">Repeat</keyword>
<dbReference type="GO" id="GO:0030488">
    <property type="term" value="P:tRNA methylation"/>
    <property type="evidence" value="ECO:0007669"/>
    <property type="project" value="TreeGrafter"/>
</dbReference>
<dbReference type="Gene3D" id="2.130.10.10">
    <property type="entry name" value="YVTN repeat-like/Quinoprotein amine dehydrogenase"/>
    <property type="match status" value="1"/>
</dbReference>
<evidence type="ECO:0000313" key="9">
    <source>
        <dbReference type="Proteomes" id="UP000591131"/>
    </source>
</evidence>